<dbReference type="CDD" id="cd07987">
    <property type="entry name" value="LPLAT_MGAT-like"/>
    <property type="match status" value="1"/>
</dbReference>
<dbReference type="GO" id="GO:0008374">
    <property type="term" value="F:O-acyltransferase activity"/>
    <property type="evidence" value="ECO:0007669"/>
    <property type="project" value="InterPro"/>
</dbReference>
<dbReference type="Proteomes" id="UP000218231">
    <property type="component" value="Unassembled WGS sequence"/>
</dbReference>
<reference evidence="13 14" key="1">
    <citation type="journal article" date="2017" name="Curr. Biol.">
        <title>Genome architecture and evolution of a unichromosomal asexual nematode.</title>
        <authorList>
            <person name="Fradin H."/>
            <person name="Zegar C."/>
            <person name="Gutwein M."/>
            <person name="Lucas J."/>
            <person name="Kovtun M."/>
            <person name="Corcoran D."/>
            <person name="Baugh L.R."/>
            <person name="Kiontke K."/>
            <person name="Gunsalus K."/>
            <person name="Fitch D.H."/>
            <person name="Piano F."/>
        </authorList>
    </citation>
    <scope>NUCLEOTIDE SEQUENCE [LARGE SCALE GENOMIC DNA]</scope>
    <source>
        <strain evidence="13">PF1309</strain>
    </source>
</reference>
<comment type="caution">
    <text evidence="13">The sequence shown here is derived from an EMBL/GenBank/DDBJ whole genome shotgun (WGS) entry which is preliminary data.</text>
</comment>
<evidence type="ECO:0000256" key="1">
    <source>
        <dbReference type="ARBA" id="ARBA00004141"/>
    </source>
</evidence>
<dbReference type="SUPFAM" id="SSF52540">
    <property type="entry name" value="P-loop containing nucleoside triphosphate hydrolases"/>
    <property type="match status" value="1"/>
</dbReference>
<evidence type="ECO:0000256" key="5">
    <source>
        <dbReference type="ARBA" id="ARBA00022741"/>
    </source>
</evidence>
<dbReference type="PANTHER" id="PTHR24221:SF617">
    <property type="entry name" value="P-GLYCOPROTEIN RELATED"/>
    <property type="match status" value="1"/>
</dbReference>
<evidence type="ECO:0000256" key="7">
    <source>
        <dbReference type="ARBA" id="ARBA00022989"/>
    </source>
</evidence>
<dbReference type="PROSITE" id="PS50929">
    <property type="entry name" value="ABC_TM1F"/>
    <property type="match status" value="1"/>
</dbReference>
<dbReference type="InterPro" id="IPR039421">
    <property type="entry name" value="Type_1_exporter"/>
</dbReference>
<dbReference type="SUPFAM" id="SSF90123">
    <property type="entry name" value="ABC transporter transmembrane region"/>
    <property type="match status" value="1"/>
</dbReference>
<gene>
    <name evidence="13" type="ORF">WR25_01143</name>
</gene>
<keyword evidence="5" id="KW-0547">Nucleotide-binding</keyword>
<dbReference type="PROSITE" id="PS00211">
    <property type="entry name" value="ABC_TRANSPORTER_1"/>
    <property type="match status" value="1"/>
</dbReference>
<evidence type="ECO:0000313" key="14">
    <source>
        <dbReference type="Proteomes" id="UP000218231"/>
    </source>
</evidence>
<evidence type="ECO:0000256" key="6">
    <source>
        <dbReference type="ARBA" id="ARBA00022840"/>
    </source>
</evidence>
<proteinExistence type="inferred from homology"/>
<dbReference type="SMART" id="SM00382">
    <property type="entry name" value="AAA"/>
    <property type="match status" value="1"/>
</dbReference>
<evidence type="ECO:0000256" key="3">
    <source>
        <dbReference type="ARBA" id="ARBA00022679"/>
    </source>
</evidence>
<dbReference type="InterPro" id="IPR011527">
    <property type="entry name" value="ABC1_TM_dom"/>
</dbReference>
<dbReference type="Gene3D" id="3.40.50.300">
    <property type="entry name" value="P-loop containing nucleotide triphosphate hydrolases"/>
    <property type="match status" value="1"/>
</dbReference>
<dbReference type="Gene3D" id="1.20.1560.10">
    <property type="entry name" value="ABC transporter type 1, transmembrane domain"/>
    <property type="match status" value="1"/>
</dbReference>
<dbReference type="InterPro" id="IPR003439">
    <property type="entry name" value="ABC_transporter-like_ATP-bd"/>
</dbReference>
<evidence type="ECO:0000256" key="10">
    <source>
        <dbReference type="SAM" id="MobiDB-lite"/>
    </source>
</evidence>
<name>A0A2A2KB54_9BILA</name>
<keyword evidence="3" id="KW-0808">Transferase</keyword>
<feature type="domain" description="ABC transmembrane type-1" evidence="12">
    <location>
        <begin position="1"/>
        <end position="113"/>
    </location>
</feature>
<keyword evidence="14" id="KW-1185">Reference proteome</keyword>
<dbReference type="PANTHER" id="PTHR24221">
    <property type="entry name" value="ATP-BINDING CASSETTE SUB-FAMILY B"/>
    <property type="match status" value="1"/>
</dbReference>
<dbReference type="OrthoDB" id="6500128at2759"/>
<dbReference type="InterPro" id="IPR017871">
    <property type="entry name" value="ABC_transporter-like_CS"/>
</dbReference>
<feature type="region of interest" description="Disordered" evidence="10">
    <location>
        <begin position="412"/>
        <end position="440"/>
    </location>
</feature>
<dbReference type="STRING" id="2018661.A0A2A2KB54"/>
<dbReference type="EMBL" id="LIAE01009103">
    <property type="protein sequence ID" value="PAV71224.1"/>
    <property type="molecule type" value="Genomic_DNA"/>
</dbReference>
<comment type="subcellular location">
    <subcellularLocation>
        <location evidence="1">Membrane</location>
        <topology evidence="1">Multi-pass membrane protein</topology>
    </subcellularLocation>
</comment>
<keyword evidence="7" id="KW-1133">Transmembrane helix</keyword>
<keyword evidence="9" id="KW-0012">Acyltransferase</keyword>
<dbReference type="GO" id="GO:0016020">
    <property type="term" value="C:membrane"/>
    <property type="evidence" value="ECO:0007669"/>
    <property type="project" value="UniProtKB-SubCell"/>
</dbReference>
<dbReference type="GO" id="GO:0140359">
    <property type="term" value="F:ABC-type transporter activity"/>
    <property type="evidence" value="ECO:0007669"/>
    <property type="project" value="InterPro"/>
</dbReference>
<comment type="similarity">
    <text evidence="2">Belongs to the diacylglycerol acyltransferase family.</text>
</comment>
<dbReference type="PROSITE" id="PS50893">
    <property type="entry name" value="ABC_TRANSPORTER_2"/>
    <property type="match status" value="1"/>
</dbReference>
<keyword evidence="6" id="KW-0067">ATP-binding</keyword>
<evidence type="ECO:0008006" key="15">
    <source>
        <dbReference type="Google" id="ProtNLM"/>
    </source>
</evidence>
<dbReference type="InterPro" id="IPR003593">
    <property type="entry name" value="AAA+_ATPase"/>
</dbReference>
<dbReference type="FunFam" id="3.40.50.300:FF:002283">
    <property type="entry name" value="p-GlycoProtein related"/>
    <property type="match status" value="1"/>
</dbReference>
<accession>A0A2A2KB54</accession>
<evidence type="ECO:0000256" key="8">
    <source>
        <dbReference type="ARBA" id="ARBA00023136"/>
    </source>
</evidence>
<sequence length="728" mass="80845">MQEDRSSEYAIEIAEQIRAIQLMAVEDHFLDRYESQQAVGRKLDQRIVLIDAINFGITQSFVFLCDMSCYFLGTYLIYHDRYTPESIFLAFNGAQLAAWAIMYSAPYYPSIVKSAGSAGELFALLRNDEDQYIELDEGAKPEISGDVSVRGVRFAYPSRPQFNVADGLSIRARKGENIALVGASGCGKSTIISLLERFYSHDTGDIKIDSIPIQEIAIGYLRSNIALVEQQPVLFRGSIFENITLGCDNITLEEVMLACKLANASEFIESFPLGYDTDVGEKGRNLSGGQKQRIAISRAIVRNPKILLLDEATSALDPSAEEIVQRALIEASRGRTTITIAHRLKSIQNCDRIYYIENGNFAEVGTHSELMELDGKYARLVESQTLLSNAYYTTSSSVIMVLAIGSNCSSSKKTKQKIGQEKEPKTATSDSSIHVHPPSAPAPAFTRTLLPVKQTPTSKKEEKSNDVALNPMTKWYGDYFPVEIHKTADLPSDRNYLIGCHPHGIIGLGANGLFMSDKTGFDEAFPGLRLNLCILSIHFYFPIRREILLASGYIDTSRESIEYVLRNSGEKGRVVLLTVGGAEEALEAHPGRHALIMHRRKGFVREAILTGASLVPAYSFGENDAYDQVENPPGSKLRKLQGFIKRYTSLSPTIISGRGYFSRTSGPLPKRTPINVVIGAPIEVKRNENPTKEEIDVLHKIYFENLAQLFEANKEKFGVPKETKLQFL</sequence>
<dbReference type="GO" id="GO:0005524">
    <property type="term" value="F:ATP binding"/>
    <property type="evidence" value="ECO:0007669"/>
    <property type="project" value="UniProtKB-KW"/>
</dbReference>
<evidence type="ECO:0000259" key="11">
    <source>
        <dbReference type="PROSITE" id="PS50893"/>
    </source>
</evidence>
<dbReference type="AlphaFoldDB" id="A0A2A2KB54"/>
<protein>
    <recommendedName>
        <fullName evidence="15">Diacylglycerol O-acyltransferase</fullName>
    </recommendedName>
</protein>
<dbReference type="Pfam" id="PF00005">
    <property type="entry name" value="ABC_tran"/>
    <property type="match status" value="1"/>
</dbReference>
<dbReference type="InterPro" id="IPR027417">
    <property type="entry name" value="P-loop_NTPase"/>
</dbReference>
<dbReference type="InterPro" id="IPR036640">
    <property type="entry name" value="ABC1_TM_sf"/>
</dbReference>
<keyword evidence="8" id="KW-0472">Membrane</keyword>
<dbReference type="Pfam" id="PF03982">
    <property type="entry name" value="DAGAT"/>
    <property type="match status" value="1"/>
</dbReference>
<keyword evidence="4" id="KW-0812">Transmembrane</keyword>
<dbReference type="GO" id="GO:0016887">
    <property type="term" value="F:ATP hydrolysis activity"/>
    <property type="evidence" value="ECO:0007669"/>
    <property type="project" value="InterPro"/>
</dbReference>
<evidence type="ECO:0000313" key="13">
    <source>
        <dbReference type="EMBL" id="PAV71224.1"/>
    </source>
</evidence>
<organism evidence="13 14">
    <name type="scientific">Diploscapter pachys</name>
    <dbReference type="NCBI Taxonomy" id="2018661"/>
    <lineage>
        <taxon>Eukaryota</taxon>
        <taxon>Metazoa</taxon>
        <taxon>Ecdysozoa</taxon>
        <taxon>Nematoda</taxon>
        <taxon>Chromadorea</taxon>
        <taxon>Rhabditida</taxon>
        <taxon>Rhabditina</taxon>
        <taxon>Rhabditomorpha</taxon>
        <taxon>Rhabditoidea</taxon>
        <taxon>Rhabditidae</taxon>
        <taxon>Diploscapter</taxon>
    </lineage>
</organism>
<dbReference type="Pfam" id="PF00664">
    <property type="entry name" value="ABC_membrane"/>
    <property type="match status" value="1"/>
</dbReference>
<dbReference type="InterPro" id="IPR007130">
    <property type="entry name" value="DAGAT"/>
</dbReference>
<evidence type="ECO:0000256" key="2">
    <source>
        <dbReference type="ARBA" id="ARBA00005420"/>
    </source>
</evidence>
<feature type="domain" description="ABC transporter" evidence="11">
    <location>
        <begin position="147"/>
        <end position="383"/>
    </location>
</feature>
<evidence type="ECO:0000256" key="9">
    <source>
        <dbReference type="ARBA" id="ARBA00023315"/>
    </source>
</evidence>
<evidence type="ECO:0000256" key="4">
    <source>
        <dbReference type="ARBA" id="ARBA00022692"/>
    </source>
</evidence>
<evidence type="ECO:0000259" key="12">
    <source>
        <dbReference type="PROSITE" id="PS50929"/>
    </source>
</evidence>